<protein>
    <submittedName>
        <fullName evidence="2">IgE-binding protein-like</fullName>
    </submittedName>
</protein>
<dbReference type="InterPro" id="IPR001584">
    <property type="entry name" value="Integrase_cat-core"/>
</dbReference>
<name>A0A6G0Y0N3_APHCR</name>
<evidence type="ECO:0000313" key="2">
    <source>
        <dbReference type="EMBL" id="KAF0746820.1"/>
    </source>
</evidence>
<keyword evidence="3" id="KW-1185">Reference proteome</keyword>
<evidence type="ECO:0000259" key="1">
    <source>
        <dbReference type="PROSITE" id="PS50994"/>
    </source>
</evidence>
<dbReference type="Gene3D" id="3.30.420.10">
    <property type="entry name" value="Ribonuclease H-like superfamily/Ribonuclease H"/>
    <property type="match status" value="1"/>
</dbReference>
<dbReference type="PROSITE" id="PS50994">
    <property type="entry name" value="INTEGRASE"/>
    <property type="match status" value="1"/>
</dbReference>
<sequence>MSEHHMAVFGGHRGVNQTIKRIQKQFDWMLSNEQNIIPVFIDVVGPLTRTYQGNWQTPMANKEANTVAFHFVTSFVCIHGMPQNLICDQGTEFLNKIFSETCKLIGVKRINTVSPTSE</sequence>
<dbReference type="GO" id="GO:0003676">
    <property type="term" value="F:nucleic acid binding"/>
    <property type="evidence" value="ECO:0007669"/>
    <property type="project" value="InterPro"/>
</dbReference>
<dbReference type="OrthoDB" id="441971at2759"/>
<proteinExistence type="predicted"/>
<dbReference type="GO" id="GO:0015074">
    <property type="term" value="P:DNA integration"/>
    <property type="evidence" value="ECO:0007669"/>
    <property type="project" value="InterPro"/>
</dbReference>
<evidence type="ECO:0000313" key="3">
    <source>
        <dbReference type="Proteomes" id="UP000478052"/>
    </source>
</evidence>
<organism evidence="2 3">
    <name type="scientific">Aphis craccivora</name>
    <name type="common">Cowpea aphid</name>
    <dbReference type="NCBI Taxonomy" id="307492"/>
    <lineage>
        <taxon>Eukaryota</taxon>
        <taxon>Metazoa</taxon>
        <taxon>Ecdysozoa</taxon>
        <taxon>Arthropoda</taxon>
        <taxon>Hexapoda</taxon>
        <taxon>Insecta</taxon>
        <taxon>Pterygota</taxon>
        <taxon>Neoptera</taxon>
        <taxon>Paraneoptera</taxon>
        <taxon>Hemiptera</taxon>
        <taxon>Sternorrhyncha</taxon>
        <taxon>Aphidomorpha</taxon>
        <taxon>Aphidoidea</taxon>
        <taxon>Aphididae</taxon>
        <taxon>Aphidini</taxon>
        <taxon>Aphis</taxon>
        <taxon>Aphis</taxon>
    </lineage>
</organism>
<dbReference type="InterPro" id="IPR036397">
    <property type="entry name" value="RNaseH_sf"/>
</dbReference>
<dbReference type="SUPFAM" id="SSF53098">
    <property type="entry name" value="Ribonuclease H-like"/>
    <property type="match status" value="1"/>
</dbReference>
<dbReference type="InterPro" id="IPR012337">
    <property type="entry name" value="RNaseH-like_sf"/>
</dbReference>
<feature type="domain" description="Integrase catalytic" evidence="1">
    <location>
        <begin position="16"/>
        <end position="118"/>
    </location>
</feature>
<dbReference type="EMBL" id="VUJU01007063">
    <property type="protein sequence ID" value="KAF0746820.1"/>
    <property type="molecule type" value="Genomic_DNA"/>
</dbReference>
<accession>A0A6G0Y0N3</accession>
<gene>
    <name evidence="2" type="ORF">FWK35_00019773</name>
</gene>
<reference evidence="2 3" key="1">
    <citation type="submission" date="2019-08" db="EMBL/GenBank/DDBJ databases">
        <title>Whole genome of Aphis craccivora.</title>
        <authorList>
            <person name="Voronova N.V."/>
            <person name="Shulinski R.S."/>
            <person name="Bandarenka Y.V."/>
            <person name="Zhorov D.G."/>
            <person name="Warner D."/>
        </authorList>
    </citation>
    <scope>NUCLEOTIDE SEQUENCE [LARGE SCALE GENOMIC DNA]</scope>
    <source>
        <strain evidence="2">180601</strain>
        <tissue evidence="2">Whole Body</tissue>
    </source>
</reference>
<dbReference type="Proteomes" id="UP000478052">
    <property type="component" value="Unassembled WGS sequence"/>
</dbReference>
<dbReference type="AlphaFoldDB" id="A0A6G0Y0N3"/>
<comment type="caution">
    <text evidence="2">The sequence shown here is derived from an EMBL/GenBank/DDBJ whole genome shotgun (WGS) entry which is preliminary data.</text>
</comment>